<protein>
    <submittedName>
        <fullName evidence="1">Uncharacterized protein</fullName>
    </submittedName>
</protein>
<dbReference type="AlphaFoldDB" id="A0A2G5DAV9"/>
<reference evidence="1 2" key="1">
    <citation type="submission" date="2017-09" db="EMBL/GenBank/DDBJ databases">
        <title>WGS assembly of Aquilegia coerulea Goldsmith.</title>
        <authorList>
            <person name="Hodges S."/>
            <person name="Kramer E."/>
            <person name="Nordborg M."/>
            <person name="Tomkins J."/>
            <person name="Borevitz J."/>
            <person name="Derieg N."/>
            <person name="Yan J."/>
            <person name="Mihaltcheva S."/>
            <person name="Hayes R.D."/>
            <person name="Rokhsar D."/>
        </authorList>
    </citation>
    <scope>NUCLEOTIDE SEQUENCE [LARGE SCALE GENOMIC DNA]</scope>
    <source>
        <strain evidence="2">cv. Goldsmith</strain>
    </source>
</reference>
<dbReference type="Proteomes" id="UP000230069">
    <property type="component" value="Unassembled WGS sequence"/>
</dbReference>
<dbReference type="EMBL" id="KZ305042">
    <property type="protein sequence ID" value="PIA40602.1"/>
    <property type="molecule type" value="Genomic_DNA"/>
</dbReference>
<keyword evidence="2" id="KW-1185">Reference proteome</keyword>
<gene>
    <name evidence="1" type="ORF">AQUCO_02500364v1</name>
</gene>
<proteinExistence type="predicted"/>
<evidence type="ECO:0000313" key="1">
    <source>
        <dbReference type="EMBL" id="PIA40602.1"/>
    </source>
</evidence>
<dbReference type="InParanoid" id="A0A2G5DAV9"/>
<sequence>MLYSLANNVGEFAVNKKTPIRVGEKMVDSPSFFGEWVYFDKKIRCINNLLQIRQIRRVFIKHQKYR</sequence>
<evidence type="ECO:0000313" key="2">
    <source>
        <dbReference type="Proteomes" id="UP000230069"/>
    </source>
</evidence>
<organism evidence="1 2">
    <name type="scientific">Aquilegia coerulea</name>
    <name type="common">Rocky mountain columbine</name>
    <dbReference type="NCBI Taxonomy" id="218851"/>
    <lineage>
        <taxon>Eukaryota</taxon>
        <taxon>Viridiplantae</taxon>
        <taxon>Streptophyta</taxon>
        <taxon>Embryophyta</taxon>
        <taxon>Tracheophyta</taxon>
        <taxon>Spermatophyta</taxon>
        <taxon>Magnoliopsida</taxon>
        <taxon>Ranunculales</taxon>
        <taxon>Ranunculaceae</taxon>
        <taxon>Thalictroideae</taxon>
        <taxon>Aquilegia</taxon>
    </lineage>
</organism>
<accession>A0A2G5DAV9</accession>
<name>A0A2G5DAV9_AQUCA</name>